<keyword evidence="3" id="KW-0378">Hydrolase</keyword>
<feature type="region of interest" description="Disordered" evidence="4">
    <location>
        <begin position="453"/>
        <end position="482"/>
    </location>
</feature>
<dbReference type="Gene3D" id="3.40.50.1820">
    <property type="entry name" value="alpha/beta hydrolase"/>
    <property type="match status" value="1"/>
</dbReference>
<dbReference type="InterPro" id="IPR008761">
    <property type="entry name" value="Peptidase_S37"/>
</dbReference>
<accession>A0A919RHC0</accession>
<protein>
    <submittedName>
        <fullName evidence="6">Tripeptidyl aminopeptidase</fullName>
    </submittedName>
</protein>
<evidence type="ECO:0000256" key="1">
    <source>
        <dbReference type="ARBA" id="ARBA00022670"/>
    </source>
</evidence>
<keyword evidence="2 5" id="KW-0732">Signal</keyword>
<feature type="signal peptide" evidence="5">
    <location>
        <begin position="1"/>
        <end position="19"/>
    </location>
</feature>
<keyword evidence="7" id="KW-1185">Reference proteome</keyword>
<evidence type="ECO:0000256" key="3">
    <source>
        <dbReference type="ARBA" id="ARBA00022801"/>
    </source>
</evidence>
<sequence>MLTVSSRFLALLASATVAATTLIGPTLPATAEAGAPSAVVAEDELLNRLRAIPGLTVVSETPVTGYRFFVLSFTQPVDHRDPGEGTFQQRLTLLHREATAPVVLFTNGYGLAVNPVPSRTEPTRLLDGNQLSVEHRFFRSSRPDPADWDDLNIWQEATDEHRIVQAFKSIYNAKWIQTGGSKGGMTSVYHRRFYPGDVDGVVAYVAPNDRVNHHDRAYDRFFETVGDAACRTALENVQREALKRRDRLVPMLEAEAARNGLTFTRTLGTADRSLEMTVLDTAWAFWQYLGPADCAGVPPVTATDQELYAWIDRVSSWTFYTDQGIDYYTPYYYQAATQLGWGDLKFPHLRELRRYPGLYQPNAVLPRELRSRHDPRPMLDVDRWVRTKAERMLFVNGEFDPWGAEVFTPSKRDSYSYTAPQANHGANISRLNPADRDAATATLRRWAGVTAGVAEQRTPAIPDDDMRPTRPRLNGNQSPNES</sequence>
<comment type="caution">
    <text evidence="6">The sequence shown here is derived from an EMBL/GenBank/DDBJ whole genome shotgun (WGS) entry which is preliminary data.</text>
</comment>
<feature type="chain" id="PRO_5039174894" evidence="5">
    <location>
        <begin position="20"/>
        <end position="482"/>
    </location>
</feature>
<evidence type="ECO:0000313" key="7">
    <source>
        <dbReference type="Proteomes" id="UP000606172"/>
    </source>
</evidence>
<dbReference type="PANTHER" id="PTHR11010">
    <property type="entry name" value="PROTEASE S28 PRO-X CARBOXYPEPTIDASE-RELATED"/>
    <property type="match status" value="1"/>
</dbReference>
<dbReference type="EMBL" id="BOOW01000018">
    <property type="protein sequence ID" value="GII92810.1"/>
    <property type="molecule type" value="Genomic_DNA"/>
</dbReference>
<evidence type="ECO:0000256" key="4">
    <source>
        <dbReference type="SAM" id="MobiDB-lite"/>
    </source>
</evidence>
<reference evidence="6" key="1">
    <citation type="submission" date="2021-01" db="EMBL/GenBank/DDBJ databases">
        <title>Whole genome shotgun sequence of Sinosporangium siamense NBRC 109515.</title>
        <authorList>
            <person name="Komaki H."/>
            <person name="Tamura T."/>
        </authorList>
    </citation>
    <scope>NUCLEOTIDE SEQUENCE</scope>
    <source>
        <strain evidence="6">NBRC 109515</strain>
    </source>
</reference>
<dbReference type="GO" id="GO:0006508">
    <property type="term" value="P:proteolysis"/>
    <property type="evidence" value="ECO:0007669"/>
    <property type="project" value="UniProtKB-KW"/>
</dbReference>
<dbReference type="AlphaFoldDB" id="A0A919RHC0"/>
<dbReference type="Pfam" id="PF05576">
    <property type="entry name" value="Peptidase_S37"/>
    <property type="match status" value="1"/>
</dbReference>
<evidence type="ECO:0000256" key="2">
    <source>
        <dbReference type="ARBA" id="ARBA00022729"/>
    </source>
</evidence>
<dbReference type="PANTHER" id="PTHR11010:SF38">
    <property type="entry name" value="LYSOSOMAL PRO-X CARBOXYPEPTIDASE"/>
    <property type="match status" value="1"/>
</dbReference>
<gene>
    <name evidence="6" type="ORF">Ssi02_30410</name>
</gene>
<evidence type="ECO:0000313" key="6">
    <source>
        <dbReference type="EMBL" id="GII92810.1"/>
    </source>
</evidence>
<dbReference type="GO" id="GO:0008239">
    <property type="term" value="F:dipeptidyl-peptidase activity"/>
    <property type="evidence" value="ECO:0007669"/>
    <property type="project" value="TreeGrafter"/>
</dbReference>
<keyword evidence="1" id="KW-0645">Protease</keyword>
<dbReference type="InterPro" id="IPR029058">
    <property type="entry name" value="AB_hydrolase_fold"/>
</dbReference>
<organism evidence="6 7">
    <name type="scientific">Sinosporangium siamense</name>
    <dbReference type="NCBI Taxonomy" id="1367973"/>
    <lineage>
        <taxon>Bacteria</taxon>
        <taxon>Bacillati</taxon>
        <taxon>Actinomycetota</taxon>
        <taxon>Actinomycetes</taxon>
        <taxon>Streptosporangiales</taxon>
        <taxon>Streptosporangiaceae</taxon>
        <taxon>Sinosporangium</taxon>
    </lineage>
</organism>
<proteinExistence type="predicted"/>
<name>A0A919RHC0_9ACTN</name>
<dbReference type="SUPFAM" id="SSF53474">
    <property type="entry name" value="alpha/beta-Hydrolases"/>
    <property type="match status" value="1"/>
</dbReference>
<dbReference type="GO" id="GO:0004177">
    <property type="term" value="F:aminopeptidase activity"/>
    <property type="evidence" value="ECO:0007669"/>
    <property type="project" value="UniProtKB-KW"/>
</dbReference>
<evidence type="ECO:0000256" key="5">
    <source>
        <dbReference type="SAM" id="SignalP"/>
    </source>
</evidence>
<keyword evidence="6" id="KW-0031">Aminopeptidase</keyword>
<dbReference type="Proteomes" id="UP000606172">
    <property type="component" value="Unassembled WGS sequence"/>
</dbReference>